<evidence type="ECO:0000313" key="1">
    <source>
        <dbReference type="EMBL" id="WGZ89636.1"/>
    </source>
</evidence>
<proteinExistence type="predicted"/>
<reference evidence="1" key="2">
    <citation type="submission" date="2023-04" db="EMBL/GenBank/DDBJ databases">
        <authorList>
            <person name="Beletskiy A.V."/>
            <person name="Mardanov A.V."/>
            <person name="Ravin N.V."/>
        </authorList>
    </citation>
    <scope>NUCLEOTIDE SEQUENCE</scope>
    <source>
        <strain evidence="1">GKL-01</strain>
    </source>
</reference>
<accession>A0AA95H7T4</accession>
<protein>
    <submittedName>
        <fullName evidence="1">Uncharacterized protein</fullName>
    </submittedName>
</protein>
<reference evidence="1" key="1">
    <citation type="journal article" date="2023" name="Int. J. Mol. Sci.">
        <title>Metagenomics Revealed a New Genus 'Candidatus Thiocaldithrix dubininis' gen. nov., sp. nov. and a New Species 'Candidatus Thiothrix putei' sp. nov. in the Family Thiotrichaceae, Some Members of Which Have Traits of Both Na+- and H+-Motive Energetics.</title>
        <authorList>
            <person name="Ravin N.V."/>
            <person name="Muntyan M.S."/>
            <person name="Smolyakov D.D."/>
            <person name="Rudenko T.S."/>
            <person name="Beletsky A.V."/>
            <person name="Mardanov A.V."/>
            <person name="Grabovich M.Y."/>
        </authorList>
    </citation>
    <scope>NUCLEOTIDE SEQUENCE</scope>
    <source>
        <strain evidence="1">GKL-01</strain>
    </source>
</reference>
<organism evidence="1">
    <name type="scientific">Candidatus Thiocaldithrix dubininis</name>
    <dbReference type="NCBI Taxonomy" id="3080823"/>
    <lineage>
        <taxon>Bacteria</taxon>
        <taxon>Pseudomonadati</taxon>
        <taxon>Pseudomonadota</taxon>
        <taxon>Gammaproteobacteria</taxon>
        <taxon>Thiotrichales</taxon>
        <taxon>Thiotrichaceae</taxon>
        <taxon>Candidatus Thiocaldithrix</taxon>
    </lineage>
</organism>
<dbReference type="Gene3D" id="3.30.70.3000">
    <property type="match status" value="1"/>
</dbReference>
<sequence length="43" mass="5123">MKFDELDKKLRVYETAHDLCILPGLYMVARIDGRSFTRISTRY</sequence>
<gene>
    <name evidence="1" type="ORF">QJT80_08980</name>
</gene>
<dbReference type="AlphaFoldDB" id="A0AA95H7T4"/>
<dbReference type="KEGG" id="tdu:QJT80_08980"/>
<dbReference type="EMBL" id="CP124755">
    <property type="protein sequence ID" value="WGZ89636.1"/>
    <property type="molecule type" value="Genomic_DNA"/>
</dbReference>
<dbReference type="InterPro" id="IPR038469">
    <property type="entry name" value="tRNAHis_GuaTrfase_Thg1_sf"/>
</dbReference>
<dbReference type="Proteomes" id="UP001300672">
    <property type="component" value="Chromosome"/>
</dbReference>
<name>A0AA95H7T4_9GAMM</name>